<dbReference type="GO" id="GO:0043565">
    <property type="term" value="F:sequence-specific DNA binding"/>
    <property type="evidence" value="ECO:0007669"/>
    <property type="project" value="InterPro"/>
</dbReference>
<dbReference type="InterPro" id="IPR011006">
    <property type="entry name" value="CheY-like_superfamily"/>
</dbReference>
<dbReference type="PROSITE" id="PS50109">
    <property type="entry name" value="HIS_KIN"/>
    <property type="match status" value="1"/>
</dbReference>
<name>A0A1I1HD17_9FLAO</name>
<dbReference type="SUPFAM" id="SSF47384">
    <property type="entry name" value="Homodimeric domain of signal transducing histidine kinase"/>
    <property type="match status" value="1"/>
</dbReference>
<feature type="transmembrane region" description="Helical" evidence="9">
    <location>
        <begin position="784"/>
        <end position="805"/>
    </location>
</feature>
<reference evidence="14" key="1">
    <citation type="submission" date="2016-10" db="EMBL/GenBank/DDBJ databases">
        <authorList>
            <person name="Varghese N."/>
            <person name="Submissions S."/>
        </authorList>
    </citation>
    <scope>NUCLEOTIDE SEQUENCE [LARGE SCALE GENOMIC DNA]</scope>
    <source>
        <strain evidence="14">DSM 24499</strain>
    </source>
</reference>
<dbReference type="PANTHER" id="PTHR43547:SF2">
    <property type="entry name" value="HYBRID SIGNAL TRANSDUCTION HISTIDINE KINASE C"/>
    <property type="match status" value="1"/>
</dbReference>
<feature type="domain" description="HTH araC/xylS-type" evidence="10">
    <location>
        <begin position="1243"/>
        <end position="1345"/>
    </location>
</feature>
<keyword evidence="4" id="KW-0805">Transcription regulation</keyword>
<feature type="domain" description="Histidine kinase" evidence="11">
    <location>
        <begin position="838"/>
        <end position="1052"/>
    </location>
</feature>
<dbReference type="GO" id="GO:0000155">
    <property type="term" value="F:phosphorelay sensor kinase activity"/>
    <property type="evidence" value="ECO:0007669"/>
    <property type="project" value="InterPro"/>
</dbReference>
<dbReference type="Gene3D" id="2.130.10.10">
    <property type="entry name" value="YVTN repeat-like/Quinoprotein amine dehydrogenase"/>
    <property type="match status" value="2"/>
</dbReference>
<dbReference type="EMBL" id="FOKV01000003">
    <property type="protein sequence ID" value="SFC21844.1"/>
    <property type="molecule type" value="Genomic_DNA"/>
</dbReference>
<dbReference type="InterPro" id="IPR018060">
    <property type="entry name" value="HTH_AraC"/>
</dbReference>
<evidence type="ECO:0000256" key="2">
    <source>
        <dbReference type="ARBA" id="ARBA00012438"/>
    </source>
</evidence>
<keyword evidence="9" id="KW-0812">Transmembrane</keyword>
<dbReference type="OrthoDB" id="1522078at2"/>
<keyword evidence="6" id="KW-0804">Transcription</keyword>
<dbReference type="Proteomes" id="UP000199438">
    <property type="component" value="Unassembled WGS sequence"/>
</dbReference>
<gene>
    <name evidence="13" type="ORF">SAMN04487907_1033</name>
</gene>
<dbReference type="PANTHER" id="PTHR43547">
    <property type="entry name" value="TWO-COMPONENT HISTIDINE KINASE"/>
    <property type="match status" value="1"/>
</dbReference>
<dbReference type="Gene3D" id="3.30.565.10">
    <property type="entry name" value="Histidine kinase-like ATPase, C-terminal domain"/>
    <property type="match status" value="1"/>
</dbReference>
<dbReference type="GO" id="GO:0003700">
    <property type="term" value="F:DNA-binding transcription factor activity"/>
    <property type="evidence" value="ECO:0007669"/>
    <property type="project" value="InterPro"/>
</dbReference>
<dbReference type="InterPro" id="IPR015943">
    <property type="entry name" value="WD40/YVTN_repeat-like_dom_sf"/>
</dbReference>
<dbReference type="SUPFAM" id="SSF63829">
    <property type="entry name" value="Calcium-dependent phosphotriesterase"/>
    <property type="match status" value="3"/>
</dbReference>
<dbReference type="STRING" id="1334022.SAMN04487907_1033"/>
<evidence type="ECO:0000256" key="3">
    <source>
        <dbReference type="ARBA" id="ARBA00022553"/>
    </source>
</evidence>
<dbReference type="SMART" id="SM00387">
    <property type="entry name" value="HATPase_c"/>
    <property type="match status" value="1"/>
</dbReference>
<comment type="catalytic activity">
    <reaction evidence="1">
        <text>ATP + protein L-histidine = ADP + protein N-phospho-L-histidine.</text>
        <dbReference type="EC" id="2.7.13.3"/>
    </reaction>
</comment>
<dbReference type="RefSeq" id="WP_092541569.1">
    <property type="nucleotide sequence ID" value="NZ_FOKV01000003.1"/>
</dbReference>
<dbReference type="Gene3D" id="1.10.287.130">
    <property type="match status" value="1"/>
</dbReference>
<evidence type="ECO:0000256" key="4">
    <source>
        <dbReference type="ARBA" id="ARBA00023015"/>
    </source>
</evidence>
<dbReference type="InterPro" id="IPR003661">
    <property type="entry name" value="HisK_dim/P_dom"/>
</dbReference>
<dbReference type="InterPro" id="IPR013783">
    <property type="entry name" value="Ig-like_fold"/>
</dbReference>
<evidence type="ECO:0000313" key="13">
    <source>
        <dbReference type="EMBL" id="SFC21844.1"/>
    </source>
</evidence>
<keyword evidence="5" id="KW-0238">DNA-binding</keyword>
<evidence type="ECO:0000256" key="8">
    <source>
        <dbReference type="SAM" id="Coils"/>
    </source>
</evidence>
<evidence type="ECO:0000259" key="11">
    <source>
        <dbReference type="PROSITE" id="PS50109"/>
    </source>
</evidence>
<protein>
    <recommendedName>
        <fullName evidence="2">histidine kinase</fullName>
        <ecNumber evidence="2">2.7.13.3</ecNumber>
    </recommendedName>
</protein>
<feature type="domain" description="Response regulatory" evidence="12">
    <location>
        <begin position="1095"/>
        <end position="1210"/>
    </location>
</feature>
<keyword evidence="9" id="KW-1133">Transmembrane helix</keyword>
<evidence type="ECO:0000259" key="12">
    <source>
        <dbReference type="PROSITE" id="PS50110"/>
    </source>
</evidence>
<sequence>MNNQKTLLFYIFLIIQFLIPKKFHAQNTPAFHFYTITTENGLSSNLINDIKQDSLGYIWIATNDGLNRYDGNNFKIFKSGNLYDYISNNYIQSIEIVGNKLYAGTDGGLNIYDIQYDSISVLNTKQFDILGNSISALHKRTDSQILDLGIYRGGVQQLQLENNLLSTNRSLNQVLSSKEVSSILQRDNFLFVSTFDDGLNKINLNSNEIETDFLSLGAINTLYLDRKKNIWIGTRRGIVIIKNDDSILKIQKGKNAENGLSDSDILSFQEDHNGYMWVGTRNGGLNLIDTDELINNQSLKIQWYLPSDDYESINNRTVSVLFLDKQENMWIGTPTGISFTKTTGEIVGIRKHINGIDRSLSHNRIGAIASAKNGNIWIGTDGGGLDYYDIEQNNYKHYSKKNNTNSLSSDYILSLLEDSKGRLWIGTYREGLNCYYNGKFEHYLQGAPSEGSDVRVIFEDRKKQIWVGTNRGGLFKYDEKNKIFNRIEVLEKLDIRDIAQDQNDNLWLATYGSGLKKYNVKEKSVTTYSKDEGYPFPSNIVFSVLYIGNNEIYAGTRYEGLVHLNTLTNEFQRISEIDGLSNNSIVGMTKENDNYIWLSTFKGINRYDTKNKEVVNISSLTNLQNGEFNIGAITKSTDGTIYIGGNNGLNFFDPSKILQEDSKVSVYFENLRILNQKVNVQKAKGAILYKSLLFENEICLDYNENSFSIDFHSMSFPFVKNTELIYKLKGYNDVWLSASGSGTANFTKVPPGNYQLMVKSKSGINAVRNAQLGIIISPPFWSTWPAYILYLFTLILIIFLISKYYSERLKLRNSIAFEKKRYQLEHKLNEERLRFFTGFSHELKTPLTLILAPIENLLQKINQKDSREDLKFIKRNAKNLQQAINKLLEFRKSEEGLSELHYGTYNIENELNRWLINFQPLANEKKVHLKLSYTINECYLYCDIEKIAIIINNLLSNAVKYSVSNSEVELKVFYEDEKVKIRVANQGEGISSQEINHIFEWYYRAGGQRKKLGTGIGLALSKSFAELHEGTINVTSVPDQNTKFTLCIPKKFIVENTEVLEETSNYIRDIQIEDFDEVLETRQEKSINTVLYRNIMLIIDDNPEIRLFLENLFKKEYDLLFSENGNDGLKKAMKYIPDIIISDVMMPLKNGIDLCQELKDNIETSHIPVILLTAKQNTESISSGYKGGADLYVTKPFKPKLLNAQVSSLLANRKKLRSLFTNYKNQKTQKDDRNSSNLIHSEKQFLQSIENIVLNAENIKNINTTFLAKELGMSRTPLYRKVKALTGLNINELIRDIKLKKAADLIYREEYSVTDASFTVGFNSLKYFRKIFKEKYGSNPSEYKP</sequence>
<dbReference type="SMART" id="SM00388">
    <property type="entry name" value="HisKA"/>
    <property type="match status" value="1"/>
</dbReference>
<keyword evidence="9" id="KW-0472">Membrane</keyword>
<dbReference type="SMART" id="SM00342">
    <property type="entry name" value="HTH_ARAC"/>
    <property type="match status" value="1"/>
</dbReference>
<dbReference type="InterPro" id="IPR009057">
    <property type="entry name" value="Homeodomain-like_sf"/>
</dbReference>
<dbReference type="EC" id="2.7.13.3" evidence="2"/>
<dbReference type="Pfam" id="PF12833">
    <property type="entry name" value="HTH_18"/>
    <property type="match status" value="1"/>
</dbReference>
<dbReference type="InterPro" id="IPR001789">
    <property type="entry name" value="Sig_transdc_resp-reg_receiver"/>
</dbReference>
<accession>A0A1I1HD17</accession>
<keyword evidence="13" id="KW-0418">Kinase</keyword>
<keyword evidence="13" id="KW-0808">Transferase</keyword>
<organism evidence="13 14">
    <name type="scientific">Zunongwangia mangrovi</name>
    <dbReference type="NCBI Taxonomy" id="1334022"/>
    <lineage>
        <taxon>Bacteria</taxon>
        <taxon>Pseudomonadati</taxon>
        <taxon>Bacteroidota</taxon>
        <taxon>Flavobacteriia</taxon>
        <taxon>Flavobacteriales</taxon>
        <taxon>Flavobacteriaceae</taxon>
        <taxon>Zunongwangia</taxon>
    </lineage>
</organism>
<evidence type="ECO:0000313" key="14">
    <source>
        <dbReference type="Proteomes" id="UP000199438"/>
    </source>
</evidence>
<evidence type="ECO:0000259" key="10">
    <source>
        <dbReference type="PROSITE" id="PS01124"/>
    </source>
</evidence>
<dbReference type="SMART" id="SM00448">
    <property type="entry name" value="REC"/>
    <property type="match status" value="1"/>
</dbReference>
<dbReference type="InterPro" id="IPR004358">
    <property type="entry name" value="Sig_transdc_His_kin-like_C"/>
</dbReference>
<dbReference type="Pfam" id="PF02518">
    <property type="entry name" value="HATPase_c"/>
    <property type="match status" value="1"/>
</dbReference>
<evidence type="ECO:0000256" key="5">
    <source>
        <dbReference type="ARBA" id="ARBA00023125"/>
    </source>
</evidence>
<keyword evidence="8" id="KW-0175">Coiled coil</keyword>
<dbReference type="Pfam" id="PF00512">
    <property type="entry name" value="HisKA"/>
    <property type="match status" value="1"/>
</dbReference>
<evidence type="ECO:0000256" key="1">
    <source>
        <dbReference type="ARBA" id="ARBA00000085"/>
    </source>
</evidence>
<keyword evidence="3 7" id="KW-0597">Phosphoprotein</keyword>
<dbReference type="SUPFAM" id="SSF46689">
    <property type="entry name" value="Homeodomain-like"/>
    <property type="match status" value="1"/>
</dbReference>
<dbReference type="PROSITE" id="PS01124">
    <property type="entry name" value="HTH_ARAC_FAMILY_2"/>
    <property type="match status" value="1"/>
</dbReference>
<dbReference type="InterPro" id="IPR011123">
    <property type="entry name" value="Y_Y_Y"/>
</dbReference>
<dbReference type="InterPro" id="IPR003594">
    <property type="entry name" value="HATPase_dom"/>
</dbReference>
<dbReference type="PROSITE" id="PS50110">
    <property type="entry name" value="RESPONSE_REGULATORY"/>
    <property type="match status" value="1"/>
</dbReference>
<dbReference type="CDD" id="cd00082">
    <property type="entry name" value="HisKA"/>
    <property type="match status" value="1"/>
</dbReference>
<dbReference type="Pfam" id="PF00072">
    <property type="entry name" value="Response_reg"/>
    <property type="match status" value="1"/>
</dbReference>
<dbReference type="Gene3D" id="1.10.10.60">
    <property type="entry name" value="Homeodomain-like"/>
    <property type="match status" value="1"/>
</dbReference>
<dbReference type="InterPro" id="IPR036097">
    <property type="entry name" value="HisK_dim/P_sf"/>
</dbReference>
<feature type="coiled-coil region" evidence="8">
    <location>
        <begin position="863"/>
        <end position="890"/>
    </location>
</feature>
<dbReference type="Pfam" id="PF07494">
    <property type="entry name" value="Reg_prop"/>
    <property type="match status" value="4"/>
</dbReference>
<dbReference type="InterPro" id="IPR018062">
    <property type="entry name" value="HTH_AraC-typ_CS"/>
</dbReference>
<dbReference type="Gene3D" id="3.40.50.2300">
    <property type="match status" value="1"/>
</dbReference>
<dbReference type="PRINTS" id="PR00344">
    <property type="entry name" value="BCTRLSENSOR"/>
</dbReference>
<dbReference type="InterPro" id="IPR011110">
    <property type="entry name" value="Reg_prop"/>
</dbReference>
<dbReference type="Gene3D" id="2.60.40.10">
    <property type="entry name" value="Immunoglobulins"/>
    <property type="match status" value="1"/>
</dbReference>
<dbReference type="SUPFAM" id="SSF52172">
    <property type="entry name" value="CheY-like"/>
    <property type="match status" value="1"/>
</dbReference>
<evidence type="ECO:0000256" key="7">
    <source>
        <dbReference type="PROSITE-ProRule" id="PRU00169"/>
    </source>
</evidence>
<dbReference type="InterPro" id="IPR036890">
    <property type="entry name" value="HATPase_C_sf"/>
</dbReference>
<dbReference type="InterPro" id="IPR005467">
    <property type="entry name" value="His_kinase_dom"/>
</dbReference>
<feature type="modified residue" description="4-aspartylphosphate" evidence="7">
    <location>
        <position position="1143"/>
    </location>
</feature>
<dbReference type="Pfam" id="PF07495">
    <property type="entry name" value="Y_Y_Y"/>
    <property type="match status" value="1"/>
</dbReference>
<dbReference type="PROSITE" id="PS00041">
    <property type="entry name" value="HTH_ARAC_FAMILY_1"/>
    <property type="match status" value="1"/>
</dbReference>
<evidence type="ECO:0000256" key="9">
    <source>
        <dbReference type="SAM" id="Phobius"/>
    </source>
</evidence>
<dbReference type="SUPFAM" id="SSF55874">
    <property type="entry name" value="ATPase domain of HSP90 chaperone/DNA topoisomerase II/histidine kinase"/>
    <property type="match status" value="1"/>
</dbReference>
<keyword evidence="14" id="KW-1185">Reference proteome</keyword>
<evidence type="ECO:0000256" key="6">
    <source>
        <dbReference type="ARBA" id="ARBA00023163"/>
    </source>
</evidence>
<proteinExistence type="predicted"/>